<keyword evidence="2" id="KW-1185">Reference proteome</keyword>
<reference evidence="1 2" key="1">
    <citation type="journal article" date="2015" name="Proc. Natl. Acad. Sci. U.S.A.">
        <title>The resurrection genome of Boea hygrometrica: A blueprint for survival of dehydration.</title>
        <authorList>
            <person name="Xiao L."/>
            <person name="Yang G."/>
            <person name="Zhang L."/>
            <person name="Yang X."/>
            <person name="Zhao S."/>
            <person name="Ji Z."/>
            <person name="Zhou Q."/>
            <person name="Hu M."/>
            <person name="Wang Y."/>
            <person name="Chen M."/>
            <person name="Xu Y."/>
            <person name="Jin H."/>
            <person name="Xiao X."/>
            <person name="Hu G."/>
            <person name="Bao F."/>
            <person name="Hu Y."/>
            <person name="Wan P."/>
            <person name="Li L."/>
            <person name="Deng X."/>
            <person name="Kuang T."/>
            <person name="Xiang C."/>
            <person name="Zhu J.K."/>
            <person name="Oliver M.J."/>
            <person name="He Y."/>
        </authorList>
    </citation>
    <scope>NUCLEOTIDE SEQUENCE [LARGE SCALE GENOMIC DNA]</scope>
    <source>
        <strain evidence="2">cv. XS01</strain>
    </source>
</reference>
<dbReference type="EMBL" id="KQ995847">
    <property type="protein sequence ID" value="KZV45748.1"/>
    <property type="molecule type" value="Genomic_DNA"/>
</dbReference>
<evidence type="ECO:0000313" key="1">
    <source>
        <dbReference type="EMBL" id="KZV45748.1"/>
    </source>
</evidence>
<dbReference type="Proteomes" id="UP000250235">
    <property type="component" value="Unassembled WGS sequence"/>
</dbReference>
<gene>
    <name evidence="1" type="ORF">F511_41159</name>
</gene>
<name>A0A2Z7CFN7_9LAMI</name>
<evidence type="ECO:0000313" key="2">
    <source>
        <dbReference type="Proteomes" id="UP000250235"/>
    </source>
</evidence>
<sequence>MGKEATIAKFQAITEAALARRVRVWKRHENDGTAVAERLIHPKPPSLPHPPPPWSGVLLHSLASPHPISPAVDPLVLSPGSTLAGPGRLPQATTLLRLRKHSAMLLMVPGGRMYG</sequence>
<protein>
    <submittedName>
        <fullName evidence="1">Uncharacterized protein</fullName>
    </submittedName>
</protein>
<dbReference type="AlphaFoldDB" id="A0A2Z7CFN7"/>
<accession>A0A2Z7CFN7</accession>
<proteinExistence type="predicted"/>
<organism evidence="1 2">
    <name type="scientific">Dorcoceras hygrometricum</name>
    <dbReference type="NCBI Taxonomy" id="472368"/>
    <lineage>
        <taxon>Eukaryota</taxon>
        <taxon>Viridiplantae</taxon>
        <taxon>Streptophyta</taxon>
        <taxon>Embryophyta</taxon>
        <taxon>Tracheophyta</taxon>
        <taxon>Spermatophyta</taxon>
        <taxon>Magnoliopsida</taxon>
        <taxon>eudicotyledons</taxon>
        <taxon>Gunneridae</taxon>
        <taxon>Pentapetalae</taxon>
        <taxon>asterids</taxon>
        <taxon>lamiids</taxon>
        <taxon>Lamiales</taxon>
        <taxon>Gesneriaceae</taxon>
        <taxon>Didymocarpoideae</taxon>
        <taxon>Trichosporeae</taxon>
        <taxon>Loxocarpinae</taxon>
        <taxon>Dorcoceras</taxon>
    </lineage>
</organism>